<protein>
    <recommendedName>
        <fullName evidence="3">PE domain-containing protein</fullName>
    </recommendedName>
</protein>
<reference evidence="1" key="2">
    <citation type="submission" date="2020-09" db="EMBL/GenBank/DDBJ databases">
        <authorList>
            <person name="Sun Q."/>
            <person name="Ohkuma M."/>
        </authorList>
    </citation>
    <scope>NUCLEOTIDE SEQUENCE</scope>
    <source>
        <strain evidence="1">JCM 3276</strain>
    </source>
</reference>
<evidence type="ECO:0000313" key="1">
    <source>
        <dbReference type="EMBL" id="GGS16228.1"/>
    </source>
</evidence>
<comment type="caution">
    <text evidence="1">The sequence shown here is derived from an EMBL/GenBank/DDBJ whole genome shotgun (WGS) entry which is preliminary data.</text>
</comment>
<dbReference type="RefSeq" id="WP_189208677.1">
    <property type="nucleotide sequence ID" value="NZ_BMRB01000001.1"/>
</dbReference>
<proteinExistence type="predicted"/>
<gene>
    <name evidence="1" type="ORF">GCM10010171_05500</name>
</gene>
<name>A0A918G2Z8_9PSEU</name>
<accession>A0A918G2Z8</accession>
<organism evidence="1 2">
    <name type="scientific">Actinokineospora fastidiosa</name>
    <dbReference type="NCBI Taxonomy" id="1816"/>
    <lineage>
        <taxon>Bacteria</taxon>
        <taxon>Bacillati</taxon>
        <taxon>Actinomycetota</taxon>
        <taxon>Actinomycetes</taxon>
        <taxon>Pseudonocardiales</taxon>
        <taxon>Pseudonocardiaceae</taxon>
        <taxon>Actinokineospora</taxon>
    </lineage>
</organism>
<dbReference type="Proteomes" id="UP000660680">
    <property type="component" value="Unassembled WGS sequence"/>
</dbReference>
<keyword evidence="2" id="KW-1185">Reference proteome</keyword>
<evidence type="ECO:0008006" key="3">
    <source>
        <dbReference type="Google" id="ProtNLM"/>
    </source>
</evidence>
<reference evidence="1" key="1">
    <citation type="journal article" date="2014" name="Int. J. Syst. Evol. Microbiol.">
        <title>Complete genome sequence of Corynebacterium casei LMG S-19264T (=DSM 44701T), isolated from a smear-ripened cheese.</title>
        <authorList>
            <consortium name="US DOE Joint Genome Institute (JGI-PGF)"/>
            <person name="Walter F."/>
            <person name="Albersmeier A."/>
            <person name="Kalinowski J."/>
            <person name="Ruckert C."/>
        </authorList>
    </citation>
    <scope>NUCLEOTIDE SEQUENCE</scope>
    <source>
        <strain evidence="1">JCM 3276</strain>
    </source>
</reference>
<sequence>MPDGTGTEPTTDQPPAAGDQIDQQVNMITVLENLPFLGPAATAMYSSGGGGEGGRFAISSLAELDALIARWESILVKIDEGGSKLDDALAHVLPPAEDAPSNFEAERTKASLQAALDHNIVMSDYAKGYIEKLKAARADYAGTESENTATVNNSGA</sequence>
<dbReference type="AlphaFoldDB" id="A0A918G2Z8"/>
<dbReference type="EMBL" id="BMRB01000001">
    <property type="protein sequence ID" value="GGS16228.1"/>
    <property type="molecule type" value="Genomic_DNA"/>
</dbReference>
<evidence type="ECO:0000313" key="2">
    <source>
        <dbReference type="Proteomes" id="UP000660680"/>
    </source>
</evidence>